<feature type="domain" description="TfuA-like core" evidence="1">
    <location>
        <begin position="54"/>
        <end position="172"/>
    </location>
</feature>
<evidence type="ECO:0000313" key="2">
    <source>
        <dbReference type="EMBL" id="NRF71536.1"/>
    </source>
</evidence>
<dbReference type="Proteomes" id="UP000737171">
    <property type="component" value="Unassembled WGS sequence"/>
</dbReference>
<sequence length="223" mass="24803">MAGDSVTLFAGPSAYGVPRAMLGERTQLLPPVQRGDIDRLLATAEEPGVIVVCDGVFQIAPAVSHAELCNAIDRGWAVWGVSSIGAIRAFEMRNEGMRGFGYVHSLFGSFDDFTDDEMCLLHAPEEPYFPVSEALVNLRYALERTRSSSGITPEAERTLISALRALWFGDRTIEKMRGVMVDEARIDVQSADRLLAWLQRYRVKTLDLIELMTQRPWASPQAR</sequence>
<comment type="caution">
    <text evidence="2">The sequence shown here is derived from an EMBL/GenBank/DDBJ whole genome shotgun (WGS) entry which is preliminary data.</text>
</comment>
<dbReference type="Pfam" id="PF07812">
    <property type="entry name" value="TfuA"/>
    <property type="match status" value="1"/>
</dbReference>
<protein>
    <recommendedName>
        <fullName evidence="1">TfuA-like core domain-containing protein</fullName>
    </recommendedName>
</protein>
<proteinExistence type="predicted"/>
<accession>A0ABX2ESA0</accession>
<organism evidence="2 3">
    <name type="scientific">Pseudaquabacterium terrae</name>
    <dbReference type="NCBI Taxonomy" id="2732868"/>
    <lineage>
        <taxon>Bacteria</taxon>
        <taxon>Pseudomonadati</taxon>
        <taxon>Pseudomonadota</taxon>
        <taxon>Betaproteobacteria</taxon>
        <taxon>Burkholderiales</taxon>
        <taxon>Sphaerotilaceae</taxon>
        <taxon>Pseudaquabacterium</taxon>
    </lineage>
</organism>
<reference evidence="2 3" key="1">
    <citation type="submission" date="2020-05" db="EMBL/GenBank/DDBJ databases">
        <title>Aquincola sp. isolate from soil.</title>
        <authorList>
            <person name="Han J."/>
            <person name="Kim D.-U."/>
        </authorList>
    </citation>
    <scope>NUCLEOTIDE SEQUENCE [LARGE SCALE GENOMIC DNA]</scope>
    <source>
        <strain evidence="2 3">S2</strain>
    </source>
</reference>
<name>A0ABX2ESA0_9BURK</name>
<dbReference type="InterPro" id="IPR012924">
    <property type="entry name" value="TfuA_core"/>
</dbReference>
<evidence type="ECO:0000313" key="3">
    <source>
        <dbReference type="Proteomes" id="UP000737171"/>
    </source>
</evidence>
<evidence type="ECO:0000259" key="1">
    <source>
        <dbReference type="Pfam" id="PF07812"/>
    </source>
</evidence>
<dbReference type="RefSeq" id="WP_173132904.1">
    <property type="nucleotide sequence ID" value="NZ_JABRWJ010000012.1"/>
</dbReference>
<gene>
    <name evidence="2" type="ORF">HLB44_31565</name>
</gene>
<dbReference type="EMBL" id="JABRWJ010000012">
    <property type="protein sequence ID" value="NRF71536.1"/>
    <property type="molecule type" value="Genomic_DNA"/>
</dbReference>
<keyword evidence="3" id="KW-1185">Reference proteome</keyword>